<proteinExistence type="predicted"/>
<protein>
    <recommendedName>
        <fullName evidence="3">DUF4304 domain-containing protein</fullName>
    </recommendedName>
</protein>
<gene>
    <name evidence="1" type="ORF">VB248_10830</name>
</gene>
<dbReference type="EMBL" id="JAYFUM010000011">
    <property type="protein sequence ID" value="MEA5139635.1"/>
    <property type="molecule type" value="Genomic_DNA"/>
</dbReference>
<evidence type="ECO:0000313" key="1">
    <source>
        <dbReference type="EMBL" id="MEA5139635.1"/>
    </source>
</evidence>
<organism evidence="1 2">
    <name type="scientific">Arcicella rigui</name>
    <dbReference type="NCBI Taxonomy" id="797020"/>
    <lineage>
        <taxon>Bacteria</taxon>
        <taxon>Pseudomonadati</taxon>
        <taxon>Bacteroidota</taxon>
        <taxon>Cytophagia</taxon>
        <taxon>Cytophagales</taxon>
        <taxon>Flectobacillaceae</taxon>
        <taxon>Arcicella</taxon>
    </lineage>
</organism>
<dbReference type="Proteomes" id="UP001302949">
    <property type="component" value="Unassembled WGS sequence"/>
</dbReference>
<name>A0ABU5Q9X0_9BACT</name>
<accession>A0ABU5Q9X0</accession>
<dbReference type="RefSeq" id="WP_323296795.1">
    <property type="nucleotide sequence ID" value="NZ_JAYFUM010000011.1"/>
</dbReference>
<evidence type="ECO:0000313" key="2">
    <source>
        <dbReference type="Proteomes" id="UP001302949"/>
    </source>
</evidence>
<keyword evidence="2" id="KW-1185">Reference proteome</keyword>
<evidence type="ECO:0008006" key="3">
    <source>
        <dbReference type="Google" id="ProtNLM"/>
    </source>
</evidence>
<reference evidence="1 2" key="1">
    <citation type="submission" date="2023-12" db="EMBL/GenBank/DDBJ databases">
        <title>Novel species of the genus Arcicella isolated from rivers.</title>
        <authorList>
            <person name="Lu H."/>
        </authorList>
    </citation>
    <scope>NUCLEOTIDE SEQUENCE [LARGE SCALE GENOMIC DNA]</scope>
    <source>
        <strain evidence="1 2">KCTC 23307</strain>
    </source>
</reference>
<sequence length="227" mass="27092">MDDYEIKRTMYSQGVIRKWLKEELKDFLKEHNYKFAPIYGAYGLVQKNEGTVNISYFTQKSNNYLSLSSPIISFKKVQDLMFEITNKKVFSEDSSTLYICTQEIIDALEKTHFIIKSQEDVKIAAEVFKKNFVELYLPAYQKYSNLENVLALWDSLPTLEWKNAWFNGPEKYIKIIIISKLCHDPRYASRCEEYLEYYRNLIKNGKDYYQELKWCEEVIDYLSKNEI</sequence>
<comment type="caution">
    <text evidence="1">The sequence shown here is derived from an EMBL/GenBank/DDBJ whole genome shotgun (WGS) entry which is preliminary data.</text>
</comment>